<sequence length="74" mass="8937">MEFPCRDVELLNRKWRDDSVGRFNKRRDLSWVTADDLLAIHETRPERLWKPVRQLEHASNLIRNIVLKREAGNR</sequence>
<dbReference type="Proteomes" id="UP000094769">
    <property type="component" value="Unassembled WGS sequence"/>
</dbReference>
<evidence type="ECO:0000313" key="1">
    <source>
        <dbReference type="EMBL" id="ODJ86068.1"/>
    </source>
</evidence>
<dbReference type="RefSeq" id="WP_069127748.1">
    <property type="nucleotide sequence ID" value="NZ_MARB01000028.1"/>
</dbReference>
<evidence type="ECO:0000313" key="2">
    <source>
        <dbReference type="Proteomes" id="UP000094769"/>
    </source>
</evidence>
<accession>A0A7Z1AE65</accession>
<dbReference type="EMBL" id="MARB01000028">
    <property type="protein sequence ID" value="ODJ86068.1"/>
    <property type="molecule type" value="Genomic_DNA"/>
</dbReference>
<organism evidence="1 2">
    <name type="scientific">Candidatus Thiodiazotropha endolucinida</name>
    <dbReference type="NCBI Taxonomy" id="1655433"/>
    <lineage>
        <taxon>Bacteria</taxon>
        <taxon>Pseudomonadati</taxon>
        <taxon>Pseudomonadota</taxon>
        <taxon>Gammaproteobacteria</taxon>
        <taxon>Chromatiales</taxon>
        <taxon>Sedimenticolaceae</taxon>
        <taxon>Candidatus Thiodiazotropha</taxon>
    </lineage>
</organism>
<proteinExistence type="predicted"/>
<dbReference type="AlphaFoldDB" id="A0A7Z1AE65"/>
<protein>
    <submittedName>
        <fullName evidence="1">Uncharacterized protein</fullName>
    </submittedName>
</protein>
<comment type="caution">
    <text evidence="1">The sequence shown here is derived from an EMBL/GenBank/DDBJ whole genome shotgun (WGS) entry which is preliminary data.</text>
</comment>
<reference evidence="1 2" key="1">
    <citation type="submission" date="2016-06" db="EMBL/GenBank/DDBJ databases">
        <title>Genome sequence of endosymbiont of Candidatus Endolucinida thiodiazotropha.</title>
        <authorList>
            <person name="Poehlein A."/>
            <person name="Koenig S."/>
            <person name="Heiden S.E."/>
            <person name="Thuermer A."/>
            <person name="Voget S."/>
            <person name="Daniel R."/>
            <person name="Markert S."/>
            <person name="Gros O."/>
            <person name="Schweder T."/>
        </authorList>
    </citation>
    <scope>NUCLEOTIDE SEQUENCE [LARGE SCALE GENOMIC DNA]</scope>
    <source>
        <strain evidence="1 2">COS</strain>
    </source>
</reference>
<name>A0A7Z1AE65_9GAMM</name>
<gene>
    <name evidence="1" type="ORF">CODIS_37030</name>
</gene>
<keyword evidence="2" id="KW-1185">Reference proteome</keyword>